<keyword evidence="1" id="KW-0677">Repeat</keyword>
<feature type="compositionally biased region" description="Polar residues" evidence="4">
    <location>
        <begin position="384"/>
        <end position="393"/>
    </location>
</feature>
<dbReference type="GO" id="GO:0005778">
    <property type="term" value="C:peroxisomal membrane"/>
    <property type="evidence" value="ECO:0007669"/>
    <property type="project" value="TreeGrafter"/>
</dbReference>
<dbReference type="GO" id="GO:0016560">
    <property type="term" value="P:protein import into peroxisome matrix, docking"/>
    <property type="evidence" value="ECO:0007669"/>
    <property type="project" value="TreeGrafter"/>
</dbReference>
<evidence type="ECO:0008006" key="7">
    <source>
        <dbReference type="Google" id="ProtNLM"/>
    </source>
</evidence>
<evidence type="ECO:0000313" key="5">
    <source>
        <dbReference type="EMBL" id="TPX10146.1"/>
    </source>
</evidence>
<evidence type="ECO:0000256" key="4">
    <source>
        <dbReference type="SAM" id="MobiDB-lite"/>
    </source>
</evidence>
<feature type="coiled-coil region" evidence="3">
    <location>
        <begin position="218"/>
        <end position="280"/>
    </location>
</feature>
<dbReference type="STRING" id="1093900.A0A507ATX0"/>
<dbReference type="PANTHER" id="PTHR10130">
    <property type="entry name" value="PEROXISOMAL TARGETING SIGNAL 1 RECEPTOR PEX5"/>
    <property type="match status" value="1"/>
</dbReference>
<dbReference type="PANTHER" id="PTHR10130:SF4">
    <property type="entry name" value="MICROBODY (PEROXISOME) BIOGENESIS PROTEIN PEROXIN 20 (EUROFUNG)"/>
    <property type="match status" value="1"/>
</dbReference>
<evidence type="ECO:0000313" key="6">
    <source>
        <dbReference type="Proteomes" id="UP000319257"/>
    </source>
</evidence>
<dbReference type="RefSeq" id="XP_030991857.1">
    <property type="nucleotide sequence ID" value="XM_031135412.1"/>
</dbReference>
<protein>
    <recommendedName>
        <fullName evidence="7">Peroxin 20</fullName>
    </recommendedName>
</protein>
<feature type="compositionally biased region" description="Basic and acidic residues" evidence="4">
    <location>
        <begin position="15"/>
        <end position="26"/>
    </location>
</feature>
<reference evidence="5 6" key="1">
    <citation type="submission" date="2019-06" db="EMBL/GenBank/DDBJ databases">
        <title>Draft genome sequence of the filamentous fungus Phialemoniopsis curvata isolated from diesel fuel.</title>
        <authorList>
            <person name="Varaljay V.A."/>
            <person name="Lyon W.J."/>
            <person name="Crouch A.L."/>
            <person name="Drake C.E."/>
            <person name="Hollomon J.M."/>
            <person name="Nadeau L.J."/>
            <person name="Nunn H.S."/>
            <person name="Stevenson B.S."/>
            <person name="Bojanowski C.L."/>
            <person name="Crookes-Goodson W.J."/>
        </authorList>
    </citation>
    <scope>NUCLEOTIDE SEQUENCE [LARGE SCALE GENOMIC DNA]</scope>
    <source>
        <strain evidence="5 6">D216</strain>
    </source>
</reference>
<dbReference type="EMBL" id="SKBQ01000005">
    <property type="protein sequence ID" value="TPX10146.1"/>
    <property type="molecule type" value="Genomic_DNA"/>
</dbReference>
<sequence>MSDNLCGPSNALKSFGEHVDRDRSLQQDRLTGAPQGGSSIFRGARHSNNDEAFQAFLQSPLPPAAGHGISAAHQPELAPHHLPYVRTLPRVNPRARPGVDTPMPSLNRPEDHELGPAGFNTWASEFAAGGTQNNGVGAAPGQMMNNMGPAQAASRPGMLAYGGGPMYAQMGPAAAYPAQFHQPTYQPFMNAQPGPAAAGLAPAPPQTTVASLPPGLTEEALAAQFAQLSTEYADFENEMDAYMVENGPTADERALARAETEDTQAVMERLADQLDQERAEGHPLLAPGALGATKEERDAILEERRVKDELSQTAREILDSVADNNSEKFANSSFLALMRRITAQEVVLMGDDLIDLETGRSVLDVESATPETDAKGKGKAVENGDSTQTPSTQ</sequence>
<proteinExistence type="predicted"/>
<dbReference type="GO" id="GO:0005829">
    <property type="term" value="C:cytosol"/>
    <property type="evidence" value="ECO:0007669"/>
    <property type="project" value="TreeGrafter"/>
</dbReference>
<dbReference type="InParanoid" id="A0A507ATX0"/>
<dbReference type="GO" id="GO:0005052">
    <property type="term" value="F:peroxisome matrix targeting signal-1 binding"/>
    <property type="evidence" value="ECO:0007669"/>
    <property type="project" value="TreeGrafter"/>
</dbReference>
<keyword evidence="2" id="KW-0802">TPR repeat</keyword>
<evidence type="ECO:0000256" key="3">
    <source>
        <dbReference type="SAM" id="Coils"/>
    </source>
</evidence>
<dbReference type="InterPro" id="IPR024111">
    <property type="entry name" value="PEX5/PEX5L"/>
</dbReference>
<evidence type="ECO:0000256" key="1">
    <source>
        <dbReference type="ARBA" id="ARBA00022737"/>
    </source>
</evidence>
<feature type="region of interest" description="Disordered" evidence="4">
    <location>
        <begin position="1"/>
        <end position="44"/>
    </location>
</feature>
<feature type="compositionally biased region" description="Basic and acidic residues" evidence="4">
    <location>
        <begin position="372"/>
        <end position="382"/>
    </location>
</feature>
<feature type="region of interest" description="Disordered" evidence="4">
    <location>
        <begin position="359"/>
        <end position="393"/>
    </location>
</feature>
<dbReference type="OrthoDB" id="5407351at2759"/>
<organism evidence="5 6">
    <name type="scientific">Thyridium curvatum</name>
    <dbReference type="NCBI Taxonomy" id="1093900"/>
    <lineage>
        <taxon>Eukaryota</taxon>
        <taxon>Fungi</taxon>
        <taxon>Dikarya</taxon>
        <taxon>Ascomycota</taxon>
        <taxon>Pezizomycotina</taxon>
        <taxon>Sordariomycetes</taxon>
        <taxon>Sordariomycetidae</taxon>
        <taxon>Thyridiales</taxon>
        <taxon>Thyridiaceae</taxon>
        <taxon>Thyridium</taxon>
    </lineage>
</organism>
<name>A0A507ATX0_9PEZI</name>
<comment type="caution">
    <text evidence="5">The sequence shown here is derived from an EMBL/GenBank/DDBJ whole genome shotgun (WGS) entry which is preliminary data.</text>
</comment>
<gene>
    <name evidence="5" type="ORF">E0L32_001343</name>
</gene>
<keyword evidence="3" id="KW-0175">Coiled coil</keyword>
<dbReference type="Proteomes" id="UP000319257">
    <property type="component" value="Unassembled WGS sequence"/>
</dbReference>
<dbReference type="GeneID" id="41968790"/>
<keyword evidence="6" id="KW-1185">Reference proteome</keyword>
<dbReference type="AlphaFoldDB" id="A0A507ATX0"/>
<accession>A0A507ATX0</accession>
<evidence type="ECO:0000256" key="2">
    <source>
        <dbReference type="ARBA" id="ARBA00022803"/>
    </source>
</evidence>